<dbReference type="GO" id="GO:0030170">
    <property type="term" value="F:pyridoxal phosphate binding"/>
    <property type="evidence" value="ECO:0007669"/>
    <property type="project" value="InterPro"/>
</dbReference>
<dbReference type="PROSITE" id="PS00105">
    <property type="entry name" value="AA_TRANSFER_CLASS_1"/>
    <property type="match status" value="1"/>
</dbReference>
<reference evidence="8 9" key="1">
    <citation type="submission" date="2019-07" db="EMBL/GenBank/DDBJ databases">
        <title>R&amp;d 2014.</title>
        <authorList>
            <person name="Klenk H.-P."/>
        </authorList>
    </citation>
    <scope>NUCLEOTIDE SEQUENCE [LARGE SCALE GENOMIC DNA]</scope>
    <source>
        <strain evidence="8 9">DSM 43194</strain>
    </source>
</reference>
<keyword evidence="5" id="KW-0663">Pyridoxal phosphate</keyword>
<keyword evidence="3 6" id="KW-0032">Aminotransferase</keyword>
<dbReference type="EMBL" id="VLJV01000001">
    <property type="protein sequence ID" value="TWH22170.1"/>
    <property type="molecule type" value="Genomic_DNA"/>
</dbReference>
<dbReference type="PANTHER" id="PTHR46383">
    <property type="entry name" value="ASPARTATE AMINOTRANSFERASE"/>
    <property type="match status" value="1"/>
</dbReference>
<evidence type="ECO:0000259" key="7">
    <source>
        <dbReference type="Pfam" id="PF00155"/>
    </source>
</evidence>
<evidence type="ECO:0000256" key="3">
    <source>
        <dbReference type="ARBA" id="ARBA00022576"/>
    </source>
</evidence>
<dbReference type="Proteomes" id="UP000317303">
    <property type="component" value="Unassembled WGS sequence"/>
</dbReference>
<dbReference type="GO" id="GO:0008483">
    <property type="term" value="F:transaminase activity"/>
    <property type="evidence" value="ECO:0007669"/>
    <property type="project" value="UniProtKB-KW"/>
</dbReference>
<dbReference type="InterPro" id="IPR015422">
    <property type="entry name" value="PyrdxlP-dep_Trfase_small"/>
</dbReference>
<evidence type="ECO:0000256" key="1">
    <source>
        <dbReference type="ARBA" id="ARBA00001933"/>
    </source>
</evidence>
<dbReference type="InterPro" id="IPR050596">
    <property type="entry name" value="AspAT/PAT-like"/>
</dbReference>
<name>A0A660CF67_9PSEU</name>
<keyword evidence="4 6" id="KW-0808">Transferase</keyword>
<evidence type="ECO:0000256" key="2">
    <source>
        <dbReference type="ARBA" id="ARBA00007441"/>
    </source>
</evidence>
<dbReference type="Gene3D" id="3.40.640.10">
    <property type="entry name" value="Type I PLP-dependent aspartate aminotransferase-like (Major domain)"/>
    <property type="match status" value="1"/>
</dbReference>
<dbReference type="RefSeq" id="WP_030532928.1">
    <property type="nucleotide sequence ID" value="NZ_JOIJ01000010.1"/>
</dbReference>
<evidence type="ECO:0000256" key="6">
    <source>
        <dbReference type="RuleBase" id="RU000481"/>
    </source>
</evidence>
<dbReference type="Gene3D" id="3.90.1150.10">
    <property type="entry name" value="Aspartate Aminotransferase, domain 1"/>
    <property type="match status" value="1"/>
</dbReference>
<dbReference type="FunFam" id="3.40.640.10:FF:000033">
    <property type="entry name" value="Aspartate aminotransferase"/>
    <property type="match status" value="1"/>
</dbReference>
<proteinExistence type="inferred from homology"/>
<evidence type="ECO:0000313" key="8">
    <source>
        <dbReference type="EMBL" id="TWH22170.1"/>
    </source>
</evidence>
<dbReference type="AlphaFoldDB" id="A0A660CF67"/>
<accession>A0A660CF67</accession>
<protein>
    <recommendedName>
        <fullName evidence="6">Aminotransferase</fullName>
        <ecNumber evidence="6">2.6.1.-</ecNumber>
    </recommendedName>
</protein>
<dbReference type="CDD" id="cd00609">
    <property type="entry name" value="AAT_like"/>
    <property type="match status" value="1"/>
</dbReference>
<dbReference type="OrthoDB" id="9763453at2"/>
<evidence type="ECO:0000313" key="9">
    <source>
        <dbReference type="Proteomes" id="UP000317303"/>
    </source>
</evidence>
<keyword evidence="9" id="KW-1185">Reference proteome</keyword>
<dbReference type="InterPro" id="IPR004838">
    <property type="entry name" value="NHTrfase_class1_PyrdxlP-BS"/>
</dbReference>
<dbReference type="PANTHER" id="PTHR46383:SF1">
    <property type="entry name" value="ASPARTATE AMINOTRANSFERASE"/>
    <property type="match status" value="1"/>
</dbReference>
<gene>
    <name evidence="8" type="ORF">JD82_04046</name>
</gene>
<organism evidence="8 9">
    <name type="scientific">Prauserella rugosa</name>
    <dbReference type="NCBI Taxonomy" id="43354"/>
    <lineage>
        <taxon>Bacteria</taxon>
        <taxon>Bacillati</taxon>
        <taxon>Actinomycetota</taxon>
        <taxon>Actinomycetes</taxon>
        <taxon>Pseudonocardiales</taxon>
        <taxon>Pseudonocardiaceae</taxon>
        <taxon>Prauserella</taxon>
    </lineage>
</organism>
<dbReference type="GO" id="GO:0006520">
    <property type="term" value="P:amino acid metabolic process"/>
    <property type="evidence" value="ECO:0007669"/>
    <property type="project" value="InterPro"/>
</dbReference>
<comment type="similarity">
    <text evidence="2 6">Belongs to the class-I pyridoxal-phosphate-dependent aminotransferase family.</text>
</comment>
<dbReference type="EC" id="2.6.1.-" evidence="6"/>
<dbReference type="InterPro" id="IPR015424">
    <property type="entry name" value="PyrdxlP-dep_Trfase"/>
</dbReference>
<comment type="cofactor">
    <cofactor evidence="1 6">
        <name>pyridoxal 5'-phosphate</name>
        <dbReference type="ChEBI" id="CHEBI:597326"/>
    </cofactor>
</comment>
<dbReference type="InterPro" id="IPR004839">
    <property type="entry name" value="Aminotransferase_I/II_large"/>
</dbReference>
<sequence>MATPGTTSARPRSRVSARIAGITPSATLAVDAKAKALKAEGRPVIGFGAGQPDFPTPDYIVDAAAEATRERVNHGYTAAGGLPELREAIAEKTLRDSGFRCDPSQVLVTNGGKQAVYSAFATLVDPGDEVLLPAPYWTTYPESITLAGGVPVQVTADETTGYLVTVDQLEAARTDKTKVLLFNSPSNPTGAVYPREQVEAIGKWALEHGIWVITDEIYEHLVYDGITAASMPVVVPELADQTLILNGVAKTYSMTGWRVGWIIGPDDVVKAASSFQSHLCGNVSNVAQRAAQAAVAGPLDAVHSMREAFDARRKKIVSLLSDIPGVECPTPEGAFYAYPSVKALLGKEIRGERPEDTVALADLILREAEVAVVPGEAFGTPGYFRFSYALAEADLVEGVNRVANLLAEAR</sequence>
<comment type="caution">
    <text evidence="8">The sequence shown here is derived from an EMBL/GenBank/DDBJ whole genome shotgun (WGS) entry which is preliminary data.</text>
</comment>
<dbReference type="Pfam" id="PF00155">
    <property type="entry name" value="Aminotran_1_2"/>
    <property type="match status" value="1"/>
</dbReference>
<dbReference type="SUPFAM" id="SSF53383">
    <property type="entry name" value="PLP-dependent transferases"/>
    <property type="match status" value="1"/>
</dbReference>
<evidence type="ECO:0000256" key="5">
    <source>
        <dbReference type="ARBA" id="ARBA00022898"/>
    </source>
</evidence>
<evidence type="ECO:0000256" key="4">
    <source>
        <dbReference type="ARBA" id="ARBA00022679"/>
    </source>
</evidence>
<feature type="domain" description="Aminotransferase class I/classII large" evidence="7">
    <location>
        <begin position="43"/>
        <end position="401"/>
    </location>
</feature>
<dbReference type="InterPro" id="IPR015421">
    <property type="entry name" value="PyrdxlP-dep_Trfase_major"/>
</dbReference>